<organism evidence="1 2">
    <name type="scientific">Nocardia stercoris</name>
    <dbReference type="NCBI Taxonomy" id="2483361"/>
    <lineage>
        <taxon>Bacteria</taxon>
        <taxon>Bacillati</taxon>
        <taxon>Actinomycetota</taxon>
        <taxon>Actinomycetes</taxon>
        <taxon>Mycobacteriales</taxon>
        <taxon>Nocardiaceae</taxon>
        <taxon>Nocardia</taxon>
    </lineage>
</organism>
<dbReference type="Proteomes" id="UP000279275">
    <property type="component" value="Unassembled WGS sequence"/>
</dbReference>
<accession>A0A3M2KRB3</accession>
<proteinExistence type="predicted"/>
<reference evidence="1 2" key="1">
    <citation type="submission" date="2018-10" db="EMBL/GenBank/DDBJ databases">
        <title>Isolation from cow dung.</title>
        <authorList>
            <person name="Ling L."/>
        </authorList>
    </citation>
    <scope>NUCLEOTIDE SEQUENCE [LARGE SCALE GENOMIC DNA]</scope>
    <source>
        <strain evidence="1 2">NEAU-LL90</strain>
    </source>
</reference>
<dbReference type="EMBL" id="RFFH01000024">
    <property type="protein sequence ID" value="RMI28172.1"/>
    <property type="molecule type" value="Genomic_DNA"/>
</dbReference>
<protein>
    <recommendedName>
        <fullName evidence="3">Anti-sigma factor</fullName>
    </recommendedName>
</protein>
<dbReference type="AlphaFoldDB" id="A0A3M2KRB3"/>
<comment type="caution">
    <text evidence="1">The sequence shown here is derived from an EMBL/GenBank/DDBJ whole genome shotgun (WGS) entry which is preliminary data.</text>
</comment>
<evidence type="ECO:0000313" key="1">
    <source>
        <dbReference type="EMBL" id="RMI28172.1"/>
    </source>
</evidence>
<gene>
    <name evidence="1" type="ORF">EBN03_31220</name>
</gene>
<keyword evidence="2" id="KW-1185">Reference proteome</keyword>
<evidence type="ECO:0000313" key="2">
    <source>
        <dbReference type="Proteomes" id="UP000279275"/>
    </source>
</evidence>
<sequence>MCDLAIAVDEVAAALISQAVESAVLACDFDYDSARMHVTVTTDVTAPDAVDEHSFGWYAVSAITDFLSATVDPYDPLVGGYRVAVEFSRSRGEIDDD</sequence>
<evidence type="ECO:0008006" key="3">
    <source>
        <dbReference type="Google" id="ProtNLM"/>
    </source>
</evidence>
<name>A0A3M2KRB3_9NOCA</name>